<dbReference type="RefSeq" id="WP_185624240.1">
    <property type="nucleotide sequence ID" value="NZ_JABGBW010000003.1"/>
</dbReference>
<proteinExistence type="predicted"/>
<organism evidence="6 7">
    <name type="scientific">Peptostreptococcus canis</name>
    <dbReference type="NCBI Taxonomy" id="1159213"/>
    <lineage>
        <taxon>Bacteria</taxon>
        <taxon>Bacillati</taxon>
        <taxon>Bacillota</taxon>
        <taxon>Clostridia</taxon>
        <taxon>Peptostreptococcales</taxon>
        <taxon>Peptostreptococcaceae</taxon>
        <taxon>Peptostreptococcus</taxon>
    </lineage>
</organism>
<dbReference type="Proteomes" id="UP000713904">
    <property type="component" value="Unassembled WGS sequence"/>
</dbReference>
<feature type="domain" description="Hydrogen maturase F tetramerization" evidence="5">
    <location>
        <begin position="317"/>
        <end position="428"/>
    </location>
</feature>
<comment type="caution">
    <text evidence="6">The sequence shown here is derived from an EMBL/GenBank/DDBJ whole genome shotgun (WGS) entry which is preliminary data.</text>
</comment>
<dbReference type="Gene3D" id="3.40.50.11420">
    <property type="match status" value="1"/>
</dbReference>
<feature type="domain" description="Hydrogen maturase F dimerization" evidence="4">
    <location>
        <begin position="216"/>
        <end position="313"/>
    </location>
</feature>
<accession>A0ABR6TLD6</accession>
<dbReference type="SUPFAM" id="SSF52540">
    <property type="entry name" value="P-loop containing nucleoside triphosphate hydrolases"/>
    <property type="match status" value="1"/>
</dbReference>
<keyword evidence="7" id="KW-1185">Reference proteome</keyword>
<gene>
    <name evidence="6" type="ORF">HLB29_05940</name>
</gene>
<dbReference type="EMBL" id="JABGBW010000003">
    <property type="protein sequence ID" value="MBC2576223.1"/>
    <property type="molecule type" value="Genomic_DNA"/>
</dbReference>
<dbReference type="Gene3D" id="3.40.50.300">
    <property type="entry name" value="P-loop containing nucleotide triphosphate hydrolases"/>
    <property type="match status" value="1"/>
</dbReference>
<dbReference type="InterPro" id="IPR005225">
    <property type="entry name" value="Small_GTP-bd"/>
</dbReference>
<dbReference type="CDD" id="cd00880">
    <property type="entry name" value="Era_like"/>
    <property type="match status" value="1"/>
</dbReference>
<sequence length="438" mass="48794">MQNTPTANRKTVVLVGNRNAGKSTLFNLILGQDRSIVSDFAGTTTDPVFKAMELIGYGPINLVDTAGLDDEGDLGKMRVEKSQEEIMNSDVIIHVISIEDLLVNKVGSSINDILNENSGKLSCENIEEYIINRLKIYRDQYDALNKKHIFIISKLDLLDESVKDILKPIEDKFNDIALFSSEIINSEISKVLENYKTKLVSKLISVLESTEEEKGLLHNIAEKGNTILLVVPVDSEAPKGRLILPQVQVIRECLDLGIKVIVVRDTELEEILEENKNIDLVITDSQIFEKVDSIISEDMKLTSFSILFARQKGDIEEFIEGAKYIYNLKDGDTVLIAESCTHTVSHEDIGTVKIPNLIKKKTGKDIKFSFSHGKNIPGDLSKYAMIIHCGGCMVTRTSIMNKVNQAKLNNVPITNYGIVLAYLKGVIKDKNKGNLIIK</sequence>
<dbReference type="Gene3D" id="3.40.50.11410">
    <property type="match status" value="1"/>
</dbReference>
<dbReference type="InterPro" id="IPR040644">
    <property type="entry name" value="HydF_tetramer"/>
</dbReference>
<keyword evidence="1" id="KW-0547">Nucleotide-binding</keyword>
<dbReference type="NCBIfam" id="TIGR00231">
    <property type="entry name" value="small_GTP"/>
    <property type="match status" value="1"/>
</dbReference>
<keyword evidence="2" id="KW-0342">GTP-binding</keyword>
<dbReference type="PANTHER" id="PTHR42714:SF6">
    <property type="entry name" value="TRANSLATION INITIATION FACTOR IF-2"/>
    <property type="match status" value="1"/>
</dbReference>
<dbReference type="InterPro" id="IPR041606">
    <property type="entry name" value="HydF_dimer"/>
</dbReference>
<evidence type="ECO:0000313" key="7">
    <source>
        <dbReference type="Proteomes" id="UP000713904"/>
    </source>
</evidence>
<dbReference type="Pfam" id="PF18133">
    <property type="entry name" value="HydF_tetramer"/>
    <property type="match status" value="1"/>
</dbReference>
<dbReference type="InterPro" id="IPR006073">
    <property type="entry name" value="GTP-bd"/>
</dbReference>
<feature type="domain" description="G" evidence="3">
    <location>
        <begin position="11"/>
        <end position="115"/>
    </location>
</feature>
<dbReference type="InterPro" id="IPR027417">
    <property type="entry name" value="P-loop_NTPase"/>
</dbReference>
<evidence type="ECO:0000259" key="3">
    <source>
        <dbReference type="Pfam" id="PF01926"/>
    </source>
</evidence>
<reference evidence="6 7" key="1">
    <citation type="submission" date="2020-05" db="EMBL/GenBank/DDBJ databases">
        <title>Draft genome of xy-202 and genomic insight in genome of the genus Peptostreptococcus.</title>
        <authorList>
            <person name="Zhang Z."/>
        </authorList>
    </citation>
    <scope>NUCLEOTIDE SEQUENCE [LARGE SCALE GENOMIC DNA]</scope>
    <source>
        <strain evidence="6 7">DSM 27025</strain>
    </source>
</reference>
<evidence type="ECO:0000313" key="6">
    <source>
        <dbReference type="EMBL" id="MBC2576223.1"/>
    </source>
</evidence>
<evidence type="ECO:0000256" key="2">
    <source>
        <dbReference type="ARBA" id="ARBA00023134"/>
    </source>
</evidence>
<dbReference type="PANTHER" id="PTHR42714">
    <property type="entry name" value="TRNA MODIFICATION GTPASE GTPBP3"/>
    <property type="match status" value="1"/>
</dbReference>
<name>A0ABR6TLD6_9FIRM</name>
<dbReference type="Pfam" id="PF18128">
    <property type="entry name" value="HydF_dimer"/>
    <property type="match status" value="1"/>
</dbReference>
<evidence type="ECO:0000256" key="1">
    <source>
        <dbReference type="ARBA" id="ARBA00022741"/>
    </source>
</evidence>
<evidence type="ECO:0000259" key="5">
    <source>
        <dbReference type="Pfam" id="PF18133"/>
    </source>
</evidence>
<evidence type="ECO:0000259" key="4">
    <source>
        <dbReference type="Pfam" id="PF18128"/>
    </source>
</evidence>
<protein>
    <submittedName>
        <fullName evidence="6">GTP-binding protein</fullName>
    </submittedName>
</protein>
<dbReference type="Pfam" id="PF01926">
    <property type="entry name" value="MMR_HSR1"/>
    <property type="match status" value="1"/>
</dbReference>